<reference evidence="1" key="1">
    <citation type="submission" date="2018-05" db="EMBL/GenBank/DDBJ databases">
        <authorList>
            <person name="Lanie J.A."/>
            <person name="Ng W.-L."/>
            <person name="Kazmierczak K.M."/>
            <person name="Andrzejewski T.M."/>
            <person name="Davidsen T.M."/>
            <person name="Wayne K.J."/>
            <person name="Tettelin H."/>
            <person name="Glass J.I."/>
            <person name="Rusch D."/>
            <person name="Podicherti R."/>
            <person name="Tsui H.-C.T."/>
            <person name="Winkler M.E."/>
        </authorList>
    </citation>
    <scope>NUCLEOTIDE SEQUENCE</scope>
</reference>
<evidence type="ECO:0000313" key="1">
    <source>
        <dbReference type="EMBL" id="SVA63815.1"/>
    </source>
</evidence>
<dbReference type="AlphaFoldDB" id="A0A381XGE8"/>
<protein>
    <submittedName>
        <fullName evidence="1">Uncharacterized protein</fullName>
    </submittedName>
</protein>
<organism evidence="1">
    <name type="scientific">marine metagenome</name>
    <dbReference type="NCBI Taxonomy" id="408172"/>
    <lineage>
        <taxon>unclassified sequences</taxon>
        <taxon>metagenomes</taxon>
        <taxon>ecological metagenomes</taxon>
    </lineage>
</organism>
<sequence length="373" mass="41740">MESYGQLKLELICKGLVIPNEIRDISEVICGYCDGQPGDEIVLSLAENFIVKVPIKETGQDQPTLKLDNGKVKLSSIGKEVEVNIVPLPNFVREQMKKRSPISENACIDGYCMNLFLRAVGQKNRLNLTRETILSAIKAAFEEGAADLIQLNMDYCREPDRGLTRLAPVVQAIKKEFSTFVALRGFPPKDKKTLDKVYAAGIDLLNLPLEGFVGFAQKGDAISQPLVYGALEYAAKIFPPGTVWTEIFLEPGYTDALKDKISYLTEKGILPLLKLVTPSTVTEEYSRQIVEVAGYLEKAVQNSQLPLKWLFPHCRYMSPLDTRFFLDPPNKAKLNARPVYKSLLGRKTLEGYTKLRRKLRIKDVSDSYESAGL</sequence>
<dbReference type="InterPro" id="IPR058240">
    <property type="entry name" value="rSAM_sf"/>
</dbReference>
<gene>
    <name evidence="1" type="ORF">METZ01_LOCUS116669</name>
</gene>
<accession>A0A381XGE8</accession>
<name>A0A381XGE8_9ZZZZ</name>
<proteinExistence type="predicted"/>
<dbReference type="EMBL" id="UINC01015090">
    <property type="protein sequence ID" value="SVA63815.1"/>
    <property type="molecule type" value="Genomic_DNA"/>
</dbReference>
<dbReference type="SUPFAM" id="SSF102114">
    <property type="entry name" value="Radical SAM enzymes"/>
    <property type="match status" value="1"/>
</dbReference>